<dbReference type="SUPFAM" id="SSF103473">
    <property type="entry name" value="MFS general substrate transporter"/>
    <property type="match status" value="1"/>
</dbReference>
<proteinExistence type="predicted"/>
<feature type="transmembrane region" description="Helical" evidence="5">
    <location>
        <begin position="154"/>
        <end position="176"/>
    </location>
</feature>
<evidence type="ECO:0000256" key="3">
    <source>
        <dbReference type="ARBA" id="ARBA00022989"/>
    </source>
</evidence>
<organism evidence="7 8">
    <name type="scientific">Daejeonella rubra</name>
    <dbReference type="NCBI Taxonomy" id="990371"/>
    <lineage>
        <taxon>Bacteria</taxon>
        <taxon>Pseudomonadati</taxon>
        <taxon>Bacteroidota</taxon>
        <taxon>Sphingobacteriia</taxon>
        <taxon>Sphingobacteriales</taxon>
        <taxon>Sphingobacteriaceae</taxon>
        <taxon>Daejeonella</taxon>
    </lineage>
</organism>
<feature type="transmembrane region" description="Helical" evidence="5">
    <location>
        <begin position="182"/>
        <end position="199"/>
    </location>
</feature>
<feature type="transmembrane region" description="Helical" evidence="5">
    <location>
        <begin position="322"/>
        <end position="345"/>
    </location>
</feature>
<dbReference type="Pfam" id="PF07690">
    <property type="entry name" value="MFS_1"/>
    <property type="match status" value="1"/>
</dbReference>
<keyword evidence="8" id="KW-1185">Reference proteome</keyword>
<dbReference type="GO" id="GO:0046943">
    <property type="term" value="F:carboxylic acid transmembrane transporter activity"/>
    <property type="evidence" value="ECO:0007669"/>
    <property type="project" value="TreeGrafter"/>
</dbReference>
<dbReference type="RefSeq" id="WP_090704873.1">
    <property type="nucleotide sequence ID" value="NZ_FNHH01000014.1"/>
</dbReference>
<protein>
    <submittedName>
        <fullName evidence="7">Major Facilitator Superfamily protein</fullName>
    </submittedName>
</protein>
<feature type="transmembrane region" description="Helical" evidence="5">
    <location>
        <begin position="385"/>
        <end position="406"/>
    </location>
</feature>
<dbReference type="OrthoDB" id="9774156at2"/>
<feature type="transmembrane region" description="Helical" evidence="5">
    <location>
        <begin position="94"/>
        <end position="114"/>
    </location>
</feature>
<feature type="transmembrane region" description="Helical" evidence="5">
    <location>
        <begin position="357"/>
        <end position="379"/>
    </location>
</feature>
<dbReference type="InterPro" id="IPR036259">
    <property type="entry name" value="MFS_trans_sf"/>
</dbReference>
<keyword evidence="3 5" id="KW-1133">Transmembrane helix</keyword>
<feature type="transmembrane region" description="Helical" evidence="5">
    <location>
        <begin position="269"/>
        <end position="292"/>
    </location>
</feature>
<evidence type="ECO:0000256" key="4">
    <source>
        <dbReference type="ARBA" id="ARBA00023136"/>
    </source>
</evidence>
<feature type="transmembrane region" description="Helical" evidence="5">
    <location>
        <begin position="120"/>
        <end position="142"/>
    </location>
</feature>
<feature type="transmembrane region" description="Helical" evidence="5">
    <location>
        <begin position="67"/>
        <end position="87"/>
    </location>
</feature>
<accession>A0A1G9TXF1</accession>
<feature type="domain" description="Major facilitator superfamily (MFS) profile" evidence="6">
    <location>
        <begin position="26"/>
        <end position="410"/>
    </location>
</feature>
<sequence length="421" mass="45677">METKTTLTPGHGEDLNKNKTKLLNAAVLVASLGYFVDIYDLLLFSIVRVPSLQSLGLSGQDLTDNGIFLLNVQMIGLLVGGIFWGILGDKKGRLSVLFGSIFLYSVANIANGFVDTVESYAVWRFIAGFGLAGELGAGITLVAEIMPKEKRGYATTIVAAVGVSGAVVAYFIAQYFDWRTSFFIGGGLGLSLLLLRFGVAESGMFGKVRDDHAKRGNFFSLFTNADRFFKYLRCIIIGVPLWFVVGILITLSPEFGKVLGVAGPVNAGAAVACCYAGLVLGDIASGILSQYLKSRLKVVYTYLFLSIISISSYFLLHDLSLFAFYSICLFLGFSVGYWVIFMTIATEQFGTNIRATVTTTVPNFVRGAVVPLSLLFQYLKGLFDGSLIHAGIAVAILSLVLAFWALSKMQETFSKDLDYLE</sequence>
<evidence type="ECO:0000259" key="6">
    <source>
        <dbReference type="PROSITE" id="PS50850"/>
    </source>
</evidence>
<reference evidence="8" key="1">
    <citation type="submission" date="2016-10" db="EMBL/GenBank/DDBJ databases">
        <authorList>
            <person name="Varghese N."/>
            <person name="Submissions S."/>
        </authorList>
    </citation>
    <scope>NUCLEOTIDE SEQUENCE [LARGE SCALE GENOMIC DNA]</scope>
    <source>
        <strain evidence="8">DSM 24536</strain>
    </source>
</reference>
<dbReference type="GO" id="GO:0005886">
    <property type="term" value="C:plasma membrane"/>
    <property type="evidence" value="ECO:0007669"/>
    <property type="project" value="TreeGrafter"/>
</dbReference>
<dbReference type="EMBL" id="FNHH01000014">
    <property type="protein sequence ID" value="SDM52074.1"/>
    <property type="molecule type" value="Genomic_DNA"/>
</dbReference>
<dbReference type="InterPro" id="IPR020846">
    <property type="entry name" value="MFS_dom"/>
</dbReference>
<comment type="subcellular location">
    <subcellularLocation>
        <location evidence="1">Membrane</location>
        <topology evidence="1">Multi-pass membrane protein</topology>
    </subcellularLocation>
</comment>
<evidence type="ECO:0000313" key="7">
    <source>
        <dbReference type="EMBL" id="SDM52074.1"/>
    </source>
</evidence>
<feature type="transmembrane region" description="Helical" evidence="5">
    <location>
        <begin position="299"/>
        <end position="316"/>
    </location>
</feature>
<name>A0A1G9TXF1_9SPHI</name>
<dbReference type="CDD" id="cd17316">
    <property type="entry name" value="MFS_SV2_like"/>
    <property type="match status" value="1"/>
</dbReference>
<evidence type="ECO:0000256" key="2">
    <source>
        <dbReference type="ARBA" id="ARBA00022692"/>
    </source>
</evidence>
<dbReference type="STRING" id="990371.SAMN05421813_11466"/>
<evidence type="ECO:0000256" key="1">
    <source>
        <dbReference type="ARBA" id="ARBA00004141"/>
    </source>
</evidence>
<dbReference type="PANTHER" id="PTHR23508:SF10">
    <property type="entry name" value="CARBOXYLIC ACID TRANSPORTER PROTEIN HOMOLOG"/>
    <property type="match status" value="1"/>
</dbReference>
<keyword evidence="2 5" id="KW-0812">Transmembrane</keyword>
<dbReference type="InterPro" id="IPR011701">
    <property type="entry name" value="MFS"/>
</dbReference>
<evidence type="ECO:0000313" key="8">
    <source>
        <dbReference type="Proteomes" id="UP000199226"/>
    </source>
</evidence>
<feature type="transmembrane region" description="Helical" evidence="5">
    <location>
        <begin position="231"/>
        <end position="249"/>
    </location>
</feature>
<dbReference type="PROSITE" id="PS50850">
    <property type="entry name" value="MFS"/>
    <property type="match status" value="1"/>
</dbReference>
<feature type="transmembrane region" description="Helical" evidence="5">
    <location>
        <begin position="22"/>
        <end position="47"/>
    </location>
</feature>
<dbReference type="Gene3D" id="1.20.1250.20">
    <property type="entry name" value="MFS general substrate transporter like domains"/>
    <property type="match status" value="2"/>
</dbReference>
<dbReference type="AlphaFoldDB" id="A0A1G9TXF1"/>
<evidence type="ECO:0000256" key="5">
    <source>
        <dbReference type="SAM" id="Phobius"/>
    </source>
</evidence>
<dbReference type="PANTHER" id="PTHR23508">
    <property type="entry name" value="CARBOXYLIC ACID TRANSPORTER PROTEIN HOMOLOG"/>
    <property type="match status" value="1"/>
</dbReference>
<gene>
    <name evidence="7" type="ORF">SAMN05421813_11466</name>
</gene>
<dbReference type="Proteomes" id="UP000199226">
    <property type="component" value="Unassembled WGS sequence"/>
</dbReference>
<keyword evidence="4 5" id="KW-0472">Membrane</keyword>